<dbReference type="Proteomes" id="UP001166021">
    <property type="component" value="Unassembled WGS sequence"/>
</dbReference>
<sequence>MEEIFKYLGIFSASTVVAYGIIRYLSQKLVENYLTKRIESHKSELARLNISHQIQFSSLHKERAEVIKNLYDFLYEYKLAIMDFFENELDTQNPKEHLEHKLGEWTKAVISFSTTFHKNKIFFSSEQVELINSINNEMDKINKETRKFLSQFKLVQEQIDAIKKKDSGFSDLKKRSDVFLDKTFELEKQLETEFRKLLGVEI</sequence>
<proteinExistence type="predicted"/>
<reference evidence="1" key="1">
    <citation type="submission" date="2020-05" db="EMBL/GenBank/DDBJ databases">
        <title>The draft genome sequence of Maribacter sp. ANRC-HE7.</title>
        <authorList>
            <person name="Mu L."/>
        </authorList>
    </citation>
    <scope>NUCLEOTIDE SEQUENCE</scope>
    <source>
        <strain evidence="1">ANRC-HE7</strain>
    </source>
</reference>
<protein>
    <submittedName>
        <fullName evidence="1">Uncharacterized protein</fullName>
    </submittedName>
</protein>
<accession>A0ABR7VA15</accession>
<evidence type="ECO:0000313" key="2">
    <source>
        <dbReference type="Proteomes" id="UP001166021"/>
    </source>
</evidence>
<organism evidence="1 2">
    <name type="scientific">Maribacter aquimaris</name>
    <dbReference type="NCBI Taxonomy" id="2737171"/>
    <lineage>
        <taxon>Bacteria</taxon>
        <taxon>Pseudomonadati</taxon>
        <taxon>Bacteroidota</taxon>
        <taxon>Flavobacteriia</taxon>
        <taxon>Flavobacteriales</taxon>
        <taxon>Flavobacteriaceae</taxon>
        <taxon>Maribacter</taxon>
    </lineage>
</organism>
<keyword evidence="2" id="KW-1185">Reference proteome</keyword>
<comment type="caution">
    <text evidence="1">The sequence shown here is derived from an EMBL/GenBank/DDBJ whole genome shotgun (WGS) entry which is preliminary data.</text>
</comment>
<evidence type="ECO:0000313" key="1">
    <source>
        <dbReference type="EMBL" id="MBD0780096.1"/>
    </source>
</evidence>
<dbReference type="EMBL" id="JABTCF010000021">
    <property type="protein sequence ID" value="MBD0780096.1"/>
    <property type="molecule type" value="Genomic_DNA"/>
</dbReference>
<dbReference type="RefSeq" id="WP_188245525.1">
    <property type="nucleotide sequence ID" value="NZ_JABTCF010000021.1"/>
</dbReference>
<gene>
    <name evidence="1" type="ORF">HPE56_20040</name>
</gene>
<name>A0ABR7VA15_9FLAO</name>